<evidence type="ECO:0000259" key="13">
    <source>
        <dbReference type="SMART" id="SM00409"/>
    </source>
</evidence>
<dbReference type="SMART" id="SM00060">
    <property type="entry name" value="FN3"/>
    <property type="match status" value="3"/>
</dbReference>
<dbReference type="InterPro" id="IPR036116">
    <property type="entry name" value="FN3_sf"/>
</dbReference>
<dbReference type="Gene3D" id="1.10.533.10">
    <property type="entry name" value="Death Domain, Fas"/>
    <property type="match status" value="1"/>
</dbReference>
<keyword evidence="6" id="KW-0325">Glycoprotein</keyword>
<keyword evidence="15" id="KW-1185">Reference proteome</keyword>
<comment type="subcellular location">
    <subcellularLocation>
        <location evidence="1">Cell membrane</location>
    </subcellularLocation>
</comment>
<evidence type="ECO:0000256" key="4">
    <source>
        <dbReference type="ARBA" id="ARBA00023136"/>
    </source>
</evidence>
<protein>
    <submittedName>
        <fullName evidence="14">CNTN4 protein</fullName>
    </submittedName>
</protein>
<dbReference type="InterPro" id="IPR013783">
    <property type="entry name" value="Ig-like_fold"/>
</dbReference>
<keyword evidence="9" id="KW-0812">Transmembrane</keyword>
<evidence type="ECO:0000256" key="2">
    <source>
        <dbReference type="ARBA" id="ARBA00022475"/>
    </source>
</evidence>
<evidence type="ECO:0000256" key="1">
    <source>
        <dbReference type="ARBA" id="ARBA00004236"/>
    </source>
</evidence>
<evidence type="ECO:0000313" key="14">
    <source>
        <dbReference type="EMBL" id="CAH1230261.1"/>
    </source>
</evidence>
<dbReference type="Pfam" id="PF13927">
    <property type="entry name" value="Ig_3"/>
    <property type="match status" value="2"/>
</dbReference>
<feature type="compositionally biased region" description="Polar residues" evidence="8">
    <location>
        <begin position="1219"/>
        <end position="1229"/>
    </location>
</feature>
<keyword evidence="9" id="KW-1133">Transmembrane helix</keyword>
<dbReference type="Pfam" id="PF00041">
    <property type="entry name" value="fn3"/>
    <property type="match status" value="2"/>
</dbReference>
<evidence type="ECO:0000313" key="15">
    <source>
        <dbReference type="Proteomes" id="UP000838412"/>
    </source>
</evidence>
<evidence type="ECO:0000256" key="3">
    <source>
        <dbReference type="ARBA" id="ARBA00022737"/>
    </source>
</evidence>
<keyword evidence="2" id="KW-1003">Cell membrane</keyword>
<feature type="domain" description="Immunoglobulin" evidence="13">
    <location>
        <begin position="1250"/>
        <end position="1332"/>
    </location>
</feature>
<dbReference type="InterPro" id="IPR003961">
    <property type="entry name" value="FN3_dom"/>
</dbReference>
<feature type="domain" description="Immunoglobulin" evidence="13">
    <location>
        <begin position="240"/>
        <end position="325"/>
    </location>
</feature>
<evidence type="ECO:0000256" key="6">
    <source>
        <dbReference type="ARBA" id="ARBA00023180"/>
    </source>
</evidence>
<organism evidence="14 15">
    <name type="scientific">Branchiostoma lanceolatum</name>
    <name type="common">Common lancelet</name>
    <name type="synonym">Amphioxus lanceolatum</name>
    <dbReference type="NCBI Taxonomy" id="7740"/>
    <lineage>
        <taxon>Eukaryota</taxon>
        <taxon>Metazoa</taxon>
        <taxon>Chordata</taxon>
        <taxon>Cephalochordata</taxon>
        <taxon>Leptocardii</taxon>
        <taxon>Amphioxiformes</taxon>
        <taxon>Branchiostomatidae</taxon>
        <taxon>Branchiostoma</taxon>
    </lineage>
</organism>
<dbReference type="SUPFAM" id="SSF49265">
    <property type="entry name" value="Fibronectin type III"/>
    <property type="match status" value="2"/>
</dbReference>
<dbReference type="SMART" id="SM00408">
    <property type="entry name" value="IGc2"/>
    <property type="match status" value="7"/>
</dbReference>
<feature type="region of interest" description="Disordered" evidence="8">
    <location>
        <begin position="1206"/>
        <end position="1229"/>
    </location>
</feature>
<feature type="domain" description="Immunoglobulin" evidence="13">
    <location>
        <begin position="333"/>
        <end position="414"/>
    </location>
</feature>
<dbReference type="GO" id="GO:0098632">
    <property type="term" value="F:cell-cell adhesion mediator activity"/>
    <property type="evidence" value="ECO:0007669"/>
    <property type="project" value="TreeGrafter"/>
</dbReference>
<keyword evidence="5" id="KW-1015">Disulfide bond</keyword>
<evidence type="ECO:0000256" key="10">
    <source>
        <dbReference type="SAM" id="SignalP"/>
    </source>
</evidence>
<dbReference type="GO" id="GO:0007420">
    <property type="term" value="P:brain development"/>
    <property type="evidence" value="ECO:0007669"/>
    <property type="project" value="TreeGrafter"/>
</dbReference>
<dbReference type="SUPFAM" id="SSF47986">
    <property type="entry name" value="DEATH domain"/>
    <property type="match status" value="1"/>
</dbReference>
<dbReference type="FunFam" id="2.60.40.10:FF:000064">
    <property type="entry name" value="Contactin 1"/>
    <property type="match status" value="1"/>
</dbReference>
<dbReference type="CDD" id="cd01671">
    <property type="entry name" value="CARD"/>
    <property type="match status" value="1"/>
</dbReference>
<feature type="domain" description="Immunoglobulin subtype 2" evidence="12">
    <location>
        <begin position="246"/>
        <end position="314"/>
    </location>
</feature>
<feature type="domain" description="Fibronectin type-III" evidence="11">
    <location>
        <begin position="605"/>
        <end position="697"/>
    </location>
</feature>
<evidence type="ECO:0000256" key="9">
    <source>
        <dbReference type="SAM" id="Phobius"/>
    </source>
</evidence>
<dbReference type="OrthoDB" id="6418794at2759"/>
<feature type="transmembrane region" description="Helical" evidence="9">
    <location>
        <begin position="953"/>
        <end position="985"/>
    </location>
</feature>
<dbReference type="InterPro" id="IPR003599">
    <property type="entry name" value="Ig_sub"/>
</dbReference>
<dbReference type="SUPFAM" id="SSF48726">
    <property type="entry name" value="Immunoglobulin"/>
    <property type="match status" value="7"/>
</dbReference>
<keyword evidence="7" id="KW-0393">Immunoglobulin domain</keyword>
<reference evidence="14" key="1">
    <citation type="submission" date="2022-01" db="EMBL/GenBank/DDBJ databases">
        <authorList>
            <person name="Braso-Vives M."/>
        </authorList>
    </citation>
    <scope>NUCLEOTIDE SEQUENCE</scope>
</reference>
<dbReference type="InterPro" id="IPR013098">
    <property type="entry name" value="Ig_I-set"/>
</dbReference>
<dbReference type="SMART" id="SM00409">
    <property type="entry name" value="IG"/>
    <property type="match status" value="7"/>
</dbReference>
<evidence type="ECO:0000259" key="12">
    <source>
        <dbReference type="SMART" id="SM00408"/>
    </source>
</evidence>
<feature type="domain" description="Immunoglobulin" evidence="13">
    <location>
        <begin position="424"/>
        <end position="505"/>
    </location>
</feature>
<dbReference type="PANTHER" id="PTHR44170:SF58">
    <property type="entry name" value="PROTEIN TURTLE HOMOLOG A-LIKE ISOFORM X1"/>
    <property type="match status" value="1"/>
</dbReference>
<feature type="domain" description="Fibronectin type-III" evidence="11">
    <location>
        <begin position="818"/>
        <end position="925"/>
    </location>
</feature>
<dbReference type="GO" id="GO:0005886">
    <property type="term" value="C:plasma membrane"/>
    <property type="evidence" value="ECO:0007669"/>
    <property type="project" value="UniProtKB-SubCell"/>
</dbReference>
<feature type="domain" description="Immunoglobulin" evidence="13">
    <location>
        <begin position="130"/>
        <end position="225"/>
    </location>
</feature>
<feature type="domain" description="Fibronectin type-III" evidence="11">
    <location>
        <begin position="714"/>
        <end position="804"/>
    </location>
</feature>
<accession>A0A8J9W336</accession>
<evidence type="ECO:0000256" key="7">
    <source>
        <dbReference type="ARBA" id="ARBA00023319"/>
    </source>
</evidence>
<feature type="domain" description="Immunoglobulin" evidence="13">
    <location>
        <begin position="40"/>
        <end position="120"/>
    </location>
</feature>
<name>A0A8J9W336_BRALA</name>
<gene>
    <name evidence="14" type="primary">CNTN4</name>
    <name evidence="14" type="ORF">BLAG_LOCUS1018</name>
</gene>
<feature type="domain" description="Immunoglobulin subtype 2" evidence="12">
    <location>
        <begin position="339"/>
        <end position="403"/>
    </location>
</feature>
<feature type="chain" id="PRO_5035440841" evidence="10">
    <location>
        <begin position="22"/>
        <end position="1333"/>
    </location>
</feature>
<feature type="signal peptide" evidence="10">
    <location>
        <begin position="1"/>
        <end position="21"/>
    </location>
</feature>
<dbReference type="GO" id="GO:0007411">
    <property type="term" value="P:axon guidance"/>
    <property type="evidence" value="ECO:0007669"/>
    <property type="project" value="TreeGrafter"/>
</dbReference>
<sequence>MAPHLRGLLVILVCYPAVVWTQFEPRITLSPTAQIFNPQDPRQTVVRFQCEAESDPPPQYSWERDGVLVDILAGNGKYVITGGDLIINSPTKSDDEGEYQCLARNDVGVEVSSPASLMFAFADPFDTASRSGITLQAGESAFIQCNPPDSYPGLSFSWYRDSPSNIVDNTHRVFISDKTGDLYISYVTETDSGDYFCLVRNLLDTAPDDVDISVRTSQPTRLTVSSGDPTQRAATIALNAEDEDVLKGQTETLNCFANGYPRPNIFWARVDDFGNDVALPRRSRFHNWNHIFILPDVTEEDSGIYRCTAENSFGTAVTEARITVRAPPVLQPLPDRDLVEGSRVNWTCKATGSEPITYTWYGIQQDPLQTAGRIVVGANTLTINNVRASDLGRYQCVAQNQWGSTQSSAKLHIGDVTPSWLTPIGTYYAVPGSSVTMATRWEADPEPTFRWTKDGSPINSGGSYTITPDGNLVIDGVTSEDEGDYSCTLVNRWGTAVSYGNLTLIDPTRMPTGRGPTDLTLDTGDTGVIPCDATFDPRLDHQYLWFRNGQKIDFDLESENYERVESGGLRIKNAFLAQDATFTCSAETPIDKEDGVANVNIIAPNHSPVGVEATNLDTTTGDLLWHPSSDNGAPPGEYSVEAMSDHEPAWREVQRGPISELQSAPDPDARSLLKLRNLSPWTCYNFRVMTINSLGISTPSSQSNRECTGIAPPTVAPTNLGGGGGLAGDTIMRWDPLQPKDWNAPWVGYRLRHRSIAQASGDWTEQLLNDSQASFFARSSPQAPAGLNEPYEVKIRAFNAAGDGPETSWTVYSSAGIPPGVQNLVVTGTTNDSAQLRWDNPVYQGDLDYYNVRYWVEMEDGRKKREVAENRYSYVQLYPEGSPQAQAGYPAYTVNNGKVSGIVSNLYPGTLYNFQVSPKAVPYSGPYTTTAQGRTHPNALLAAGRIAVGSLGWLYGFFWFLFALLLLLLLLLLCCCCCCCCACCGRRKRVKKDKKQGPIIRYVVDEMTVEHKKQLLKYREPIVEHVNPYPVVDYLVLRGCITKSTGGEIRMLESPEAIRRVLDVMPARPDPTFYHFCDAVRLQHPWLADRLEGKVSRVNSSSSDIPTIRFEDTVDMPAAGATESSALLSMGRPVDPGQMNPAAVDHGIGIQTNYTDVTFTNMTNVTNVTNVRNVTNVMSTVTVEEQYRTLTTTNTNNTVVERAVDVGSDTGGDVGTNMVLGSSQSTLPETEVTSEPEPIVEPHPFQAQSGSIIQVKRGQPVIIEIFGDAGDVRWLYEDTQLPNSDLYEQTSDGDEFHSLYIKNVTRDNHGCYTCQGQTEYGLVCCDIHIQVVN</sequence>
<dbReference type="Pfam" id="PF07679">
    <property type="entry name" value="I-set"/>
    <property type="match status" value="4"/>
</dbReference>
<feature type="domain" description="Immunoglobulin subtype 2" evidence="12">
    <location>
        <begin position="430"/>
        <end position="494"/>
    </location>
</feature>
<feature type="domain" description="Immunoglobulin subtype 2" evidence="12">
    <location>
        <begin position="522"/>
        <end position="591"/>
    </location>
</feature>
<feature type="domain" description="Immunoglobulin" evidence="13">
    <location>
        <begin position="516"/>
        <end position="602"/>
    </location>
</feature>
<feature type="domain" description="Immunoglobulin subtype 2" evidence="12">
    <location>
        <begin position="136"/>
        <end position="204"/>
    </location>
</feature>
<feature type="region of interest" description="Disordered" evidence="8">
    <location>
        <begin position="701"/>
        <end position="720"/>
    </location>
</feature>
<dbReference type="GO" id="GO:0030424">
    <property type="term" value="C:axon"/>
    <property type="evidence" value="ECO:0007669"/>
    <property type="project" value="TreeGrafter"/>
</dbReference>
<dbReference type="CDD" id="cd00096">
    <property type="entry name" value="Ig"/>
    <property type="match status" value="1"/>
</dbReference>
<keyword evidence="3" id="KW-0677">Repeat</keyword>
<evidence type="ECO:0000256" key="5">
    <source>
        <dbReference type="ARBA" id="ARBA00023157"/>
    </source>
</evidence>
<feature type="domain" description="Immunoglobulin subtype 2" evidence="12">
    <location>
        <begin position="41"/>
        <end position="108"/>
    </location>
</feature>
<feature type="domain" description="Immunoglobulin subtype 2" evidence="12">
    <location>
        <begin position="1256"/>
        <end position="1321"/>
    </location>
</feature>
<proteinExistence type="predicted"/>
<dbReference type="EMBL" id="OV696686">
    <property type="protein sequence ID" value="CAH1230261.1"/>
    <property type="molecule type" value="Genomic_DNA"/>
</dbReference>
<dbReference type="InterPro" id="IPR003598">
    <property type="entry name" value="Ig_sub2"/>
</dbReference>
<evidence type="ECO:0000259" key="11">
    <source>
        <dbReference type="SMART" id="SM00060"/>
    </source>
</evidence>
<evidence type="ECO:0000256" key="8">
    <source>
        <dbReference type="SAM" id="MobiDB-lite"/>
    </source>
</evidence>
<dbReference type="InterPro" id="IPR011029">
    <property type="entry name" value="DEATH-like_dom_sf"/>
</dbReference>
<dbReference type="PANTHER" id="PTHR44170">
    <property type="entry name" value="PROTEIN SIDEKICK"/>
    <property type="match status" value="1"/>
</dbReference>
<dbReference type="Proteomes" id="UP000838412">
    <property type="component" value="Chromosome 1"/>
</dbReference>
<dbReference type="InterPro" id="IPR036179">
    <property type="entry name" value="Ig-like_dom_sf"/>
</dbReference>
<keyword evidence="4 9" id="KW-0472">Membrane</keyword>
<keyword evidence="10" id="KW-0732">Signal</keyword>
<dbReference type="CDD" id="cd00063">
    <property type="entry name" value="FN3"/>
    <property type="match status" value="2"/>
</dbReference>
<dbReference type="FunFam" id="2.60.40.10:FF:000005">
    <property type="entry name" value="Neuronal cell adhesion molecule"/>
    <property type="match status" value="1"/>
</dbReference>
<dbReference type="Gene3D" id="2.60.40.10">
    <property type="entry name" value="Immunoglobulins"/>
    <property type="match status" value="10"/>
</dbReference>